<dbReference type="InterPro" id="IPR013149">
    <property type="entry name" value="ADH-like_C"/>
</dbReference>
<comment type="similarity">
    <text evidence="2">Belongs to the zinc-containing alcohol dehydrogenase family.</text>
</comment>
<dbReference type="Pfam" id="PF00107">
    <property type="entry name" value="ADH_zinc_N"/>
    <property type="match status" value="1"/>
</dbReference>
<dbReference type="PANTHER" id="PTHR43350">
    <property type="entry name" value="NAD-DEPENDENT ALCOHOL DEHYDROGENASE"/>
    <property type="match status" value="1"/>
</dbReference>
<evidence type="ECO:0000256" key="6">
    <source>
        <dbReference type="SAM" id="Phobius"/>
    </source>
</evidence>
<dbReference type="SUPFAM" id="SSF51735">
    <property type="entry name" value="NAD(P)-binding Rossmann-fold domains"/>
    <property type="match status" value="1"/>
</dbReference>
<dbReference type="PANTHER" id="PTHR43350:SF17">
    <property type="entry name" value="NAD-DEPENDENT ALCOHOL DEHYDROGENASE"/>
    <property type="match status" value="1"/>
</dbReference>
<feature type="domain" description="Alcohol dehydrogenase-like N-terminal" evidence="8">
    <location>
        <begin position="29"/>
        <end position="89"/>
    </location>
</feature>
<evidence type="ECO:0000256" key="4">
    <source>
        <dbReference type="ARBA" id="ARBA00022833"/>
    </source>
</evidence>
<dbReference type="Gene3D" id="3.90.180.10">
    <property type="entry name" value="Medium-chain alcohol dehydrogenases, catalytic domain"/>
    <property type="match status" value="2"/>
</dbReference>
<dbReference type="Proteomes" id="UP001501570">
    <property type="component" value="Unassembled WGS sequence"/>
</dbReference>
<feature type="domain" description="Alcohol dehydrogenase-like C-terminal" evidence="7">
    <location>
        <begin position="153"/>
        <end position="266"/>
    </location>
</feature>
<reference evidence="10" key="1">
    <citation type="journal article" date="2019" name="Int. J. Syst. Evol. Microbiol.">
        <title>The Global Catalogue of Microorganisms (GCM) 10K type strain sequencing project: providing services to taxonomists for standard genome sequencing and annotation.</title>
        <authorList>
            <consortium name="The Broad Institute Genomics Platform"/>
            <consortium name="The Broad Institute Genome Sequencing Center for Infectious Disease"/>
            <person name="Wu L."/>
            <person name="Ma J."/>
        </authorList>
    </citation>
    <scope>NUCLEOTIDE SEQUENCE [LARGE SCALE GENOMIC DNA]</scope>
    <source>
        <strain evidence="10">JCM 18304</strain>
    </source>
</reference>
<evidence type="ECO:0000259" key="8">
    <source>
        <dbReference type="Pfam" id="PF08240"/>
    </source>
</evidence>
<accession>A0ABP9RKB0</accession>
<keyword evidence="3" id="KW-0479">Metal-binding</keyword>
<keyword evidence="4" id="KW-0862">Zinc</keyword>
<evidence type="ECO:0000256" key="1">
    <source>
        <dbReference type="ARBA" id="ARBA00001947"/>
    </source>
</evidence>
<keyword evidence="6" id="KW-1133">Transmembrane helix</keyword>
<keyword evidence="5" id="KW-0560">Oxidoreductase</keyword>
<gene>
    <name evidence="9" type="ORF">GCM10023322_06270</name>
</gene>
<evidence type="ECO:0000256" key="5">
    <source>
        <dbReference type="ARBA" id="ARBA00023002"/>
    </source>
</evidence>
<evidence type="ECO:0000256" key="3">
    <source>
        <dbReference type="ARBA" id="ARBA00022723"/>
    </source>
</evidence>
<proteinExistence type="inferred from homology"/>
<comment type="caution">
    <text evidence="9">The sequence shown here is derived from an EMBL/GenBank/DDBJ whole genome shotgun (WGS) entry which is preliminary data.</text>
</comment>
<keyword evidence="10" id="KW-1185">Reference proteome</keyword>
<evidence type="ECO:0000259" key="7">
    <source>
        <dbReference type="Pfam" id="PF00107"/>
    </source>
</evidence>
<keyword evidence="6" id="KW-0812">Transmembrane</keyword>
<dbReference type="InterPro" id="IPR013154">
    <property type="entry name" value="ADH-like_N"/>
</dbReference>
<sequence length="317" mass="34095">MTSPRMPALHVTRAWRMEPVELPWPVPADGEVSVRLRFATVCGSDVPKFTGEWARFSPPLVPGAPIHECVGIVEHSRVAGIAEGTPVLAIPKRDAGLAQVYLARAEQVTPLTDWSEHDLRYATLGQPTAAVLHGLDRLGDVTGARVAIVGLGGIGLIAAILLRRRGVAHLAAIEPNEYRRTLGACLVDAQGYPAWDAELDGRADIVVEAVGHDAYGQTLPVCLRAVRPGGRVLLLGNPAETAHAVGVETIVRRNLCVVGSISPPWQTYLPVGARAVHEDLATFRRLITGHARWSDAERVFREHADPTASRLKVVLTG</sequence>
<dbReference type="Pfam" id="PF08240">
    <property type="entry name" value="ADH_N"/>
    <property type="match status" value="1"/>
</dbReference>
<dbReference type="InterPro" id="IPR011032">
    <property type="entry name" value="GroES-like_sf"/>
</dbReference>
<name>A0ABP9RKB0_9ACTN</name>
<dbReference type="InterPro" id="IPR036291">
    <property type="entry name" value="NAD(P)-bd_dom_sf"/>
</dbReference>
<dbReference type="Gene3D" id="3.40.50.720">
    <property type="entry name" value="NAD(P)-binding Rossmann-like Domain"/>
    <property type="match status" value="1"/>
</dbReference>
<feature type="transmembrane region" description="Helical" evidence="6">
    <location>
        <begin position="142"/>
        <end position="162"/>
    </location>
</feature>
<evidence type="ECO:0000256" key="2">
    <source>
        <dbReference type="ARBA" id="ARBA00008072"/>
    </source>
</evidence>
<evidence type="ECO:0000313" key="9">
    <source>
        <dbReference type="EMBL" id="GAA5178637.1"/>
    </source>
</evidence>
<dbReference type="SUPFAM" id="SSF50129">
    <property type="entry name" value="GroES-like"/>
    <property type="match status" value="1"/>
</dbReference>
<dbReference type="RefSeq" id="WP_345625885.1">
    <property type="nucleotide sequence ID" value="NZ_BAABJQ010000002.1"/>
</dbReference>
<dbReference type="EMBL" id="BAABJQ010000002">
    <property type="protein sequence ID" value="GAA5178637.1"/>
    <property type="molecule type" value="Genomic_DNA"/>
</dbReference>
<protein>
    <submittedName>
        <fullName evidence="9">Zinc-binding dehydrogenase</fullName>
    </submittedName>
</protein>
<keyword evidence="6" id="KW-0472">Membrane</keyword>
<organism evidence="9 10">
    <name type="scientific">Rugosimonospora acidiphila</name>
    <dbReference type="NCBI Taxonomy" id="556531"/>
    <lineage>
        <taxon>Bacteria</taxon>
        <taxon>Bacillati</taxon>
        <taxon>Actinomycetota</taxon>
        <taxon>Actinomycetes</taxon>
        <taxon>Micromonosporales</taxon>
        <taxon>Micromonosporaceae</taxon>
        <taxon>Rugosimonospora</taxon>
    </lineage>
</organism>
<comment type="cofactor">
    <cofactor evidence="1">
        <name>Zn(2+)</name>
        <dbReference type="ChEBI" id="CHEBI:29105"/>
    </cofactor>
</comment>
<evidence type="ECO:0000313" key="10">
    <source>
        <dbReference type="Proteomes" id="UP001501570"/>
    </source>
</evidence>